<dbReference type="Gene3D" id="2.30.22.10">
    <property type="entry name" value="Head domain of nucleotide exchange factor GrpE"/>
    <property type="match status" value="1"/>
</dbReference>
<dbReference type="GO" id="GO:0006457">
    <property type="term" value="P:protein folding"/>
    <property type="evidence" value="ECO:0007669"/>
    <property type="project" value="InterPro"/>
</dbReference>
<evidence type="ECO:0000256" key="5">
    <source>
        <dbReference type="ARBA" id="ARBA00023016"/>
    </source>
</evidence>
<dbReference type="GO" id="GO:0051082">
    <property type="term" value="F:unfolded protein binding"/>
    <property type="evidence" value="ECO:0007669"/>
    <property type="project" value="TreeGrafter"/>
</dbReference>
<dbReference type="AlphaFoldDB" id="A0A377JR80"/>
<feature type="compositionally biased region" description="Polar residues" evidence="12">
    <location>
        <begin position="22"/>
        <end position="32"/>
    </location>
</feature>
<dbReference type="HAMAP" id="MF_01151">
    <property type="entry name" value="GrpE"/>
    <property type="match status" value="1"/>
</dbReference>
<keyword evidence="6 10" id="KW-0143">Chaperone</keyword>
<dbReference type="InterPro" id="IPR013805">
    <property type="entry name" value="GrpE_CC"/>
</dbReference>
<dbReference type="Proteomes" id="UP000255103">
    <property type="component" value="Unassembled WGS sequence"/>
</dbReference>
<evidence type="ECO:0000256" key="2">
    <source>
        <dbReference type="ARBA" id="ARBA00009054"/>
    </source>
</evidence>
<dbReference type="RefSeq" id="WP_115721235.1">
    <property type="nucleotide sequence ID" value="NZ_UGHX01000001.1"/>
</dbReference>
<protein>
    <recommendedName>
        <fullName evidence="8 10">Protein GrpE</fullName>
    </recommendedName>
    <alternativeName>
        <fullName evidence="9 10">HSP-70 cofactor</fullName>
    </alternativeName>
</protein>
<reference evidence="13 14" key="1">
    <citation type="submission" date="2018-06" db="EMBL/GenBank/DDBJ databases">
        <authorList>
            <consortium name="Pathogen Informatics"/>
            <person name="Doyle S."/>
        </authorList>
    </citation>
    <scope>NUCLEOTIDE SEQUENCE [LARGE SCALE GENOMIC DNA]</scope>
    <source>
        <strain evidence="13 14">NCTC12219</strain>
    </source>
</reference>
<dbReference type="GO" id="GO:0000774">
    <property type="term" value="F:adenyl-nucleotide exchange factor activity"/>
    <property type="evidence" value="ECO:0007669"/>
    <property type="project" value="InterPro"/>
</dbReference>
<comment type="subunit">
    <text evidence="3 10">Homodimer.</text>
</comment>
<proteinExistence type="inferred from homology"/>
<keyword evidence="4 10" id="KW-0963">Cytoplasm</keyword>
<evidence type="ECO:0000313" key="14">
    <source>
        <dbReference type="Proteomes" id="UP000255103"/>
    </source>
</evidence>
<feature type="compositionally biased region" description="Acidic residues" evidence="12">
    <location>
        <begin position="9"/>
        <end position="21"/>
    </location>
</feature>
<accession>A0A377JR80</accession>
<evidence type="ECO:0000256" key="10">
    <source>
        <dbReference type="HAMAP-Rule" id="MF_01151"/>
    </source>
</evidence>
<evidence type="ECO:0000256" key="1">
    <source>
        <dbReference type="ARBA" id="ARBA00004496"/>
    </source>
</evidence>
<comment type="subcellular location">
    <subcellularLocation>
        <location evidence="1 10">Cytoplasm</location>
    </subcellularLocation>
</comment>
<evidence type="ECO:0000313" key="13">
    <source>
        <dbReference type="EMBL" id="STP10334.1"/>
    </source>
</evidence>
<dbReference type="NCBIfam" id="NF010747">
    <property type="entry name" value="PRK14149.1"/>
    <property type="match status" value="1"/>
</dbReference>
<dbReference type="SUPFAM" id="SSF51064">
    <property type="entry name" value="Head domain of nucleotide exchange factor GrpE"/>
    <property type="match status" value="1"/>
</dbReference>
<evidence type="ECO:0000256" key="6">
    <source>
        <dbReference type="ARBA" id="ARBA00023186"/>
    </source>
</evidence>
<dbReference type="Gene3D" id="3.90.20.20">
    <property type="match status" value="1"/>
</dbReference>
<dbReference type="GO" id="GO:0005829">
    <property type="term" value="C:cytosol"/>
    <property type="evidence" value="ECO:0007669"/>
    <property type="project" value="TreeGrafter"/>
</dbReference>
<dbReference type="GO" id="GO:0042803">
    <property type="term" value="F:protein homodimerization activity"/>
    <property type="evidence" value="ECO:0007669"/>
    <property type="project" value="InterPro"/>
</dbReference>
<dbReference type="Pfam" id="PF01025">
    <property type="entry name" value="GrpE"/>
    <property type="match status" value="1"/>
</dbReference>
<evidence type="ECO:0000256" key="3">
    <source>
        <dbReference type="ARBA" id="ARBA00011738"/>
    </source>
</evidence>
<dbReference type="PANTHER" id="PTHR21237:SF23">
    <property type="entry name" value="GRPE PROTEIN HOMOLOG, MITOCHONDRIAL"/>
    <property type="match status" value="1"/>
</dbReference>
<comment type="similarity">
    <text evidence="2 10 11">Belongs to the GrpE family.</text>
</comment>
<evidence type="ECO:0000256" key="7">
    <source>
        <dbReference type="ARBA" id="ARBA00053401"/>
    </source>
</evidence>
<dbReference type="PANTHER" id="PTHR21237">
    <property type="entry name" value="GRPE PROTEIN"/>
    <property type="match status" value="1"/>
</dbReference>
<evidence type="ECO:0000256" key="9">
    <source>
        <dbReference type="ARBA" id="ARBA00076414"/>
    </source>
</evidence>
<feature type="region of interest" description="Disordered" evidence="12">
    <location>
        <begin position="1"/>
        <end position="45"/>
    </location>
</feature>
<dbReference type="GO" id="GO:0051087">
    <property type="term" value="F:protein-folding chaperone binding"/>
    <property type="evidence" value="ECO:0007669"/>
    <property type="project" value="InterPro"/>
</dbReference>
<dbReference type="FunFam" id="2.30.22.10:FF:000001">
    <property type="entry name" value="Protein GrpE"/>
    <property type="match status" value="1"/>
</dbReference>
<evidence type="ECO:0000256" key="11">
    <source>
        <dbReference type="RuleBase" id="RU004478"/>
    </source>
</evidence>
<name>A0A377JR80_9HELI</name>
<sequence length="189" mass="21600">MEENKQSQDFEDLQDTDENLESADSQSQAQDTDGTEIQDEQNENWEGKYIELKDQYVRAFADFENTKKRLERDKNQSLEYANERVMSDLLPVLDTLEKALESARQNPQASAIAEGLELTLESFIKVLNKHGVELIATDGEFDPNLHECLMQVPSQEKADGEILQTLQKGFVYKQRVLRPAMVSVVKNES</sequence>
<feature type="compositionally biased region" description="Acidic residues" evidence="12">
    <location>
        <begin position="33"/>
        <end position="43"/>
    </location>
</feature>
<organism evidence="13 14">
    <name type="scientific">Helicobacter cinaedi</name>
    <dbReference type="NCBI Taxonomy" id="213"/>
    <lineage>
        <taxon>Bacteria</taxon>
        <taxon>Pseudomonadati</taxon>
        <taxon>Campylobacterota</taxon>
        <taxon>Epsilonproteobacteria</taxon>
        <taxon>Campylobacterales</taxon>
        <taxon>Helicobacteraceae</taxon>
        <taxon>Helicobacter</taxon>
    </lineage>
</organism>
<keyword evidence="5 10" id="KW-0346">Stress response</keyword>
<evidence type="ECO:0000256" key="12">
    <source>
        <dbReference type="SAM" id="MobiDB-lite"/>
    </source>
</evidence>
<dbReference type="EMBL" id="UGHX01000001">
    <property type="protein sequence ID" value="STP10334.1"/>
    <property type="molecule type" value="Genomic_DNA"/>
</dbReference>
<dbReference type="InterPro" id="IPR009012">
    <property type="entry name" value="GrpE_head"/>
</dbReference>
<evidence type="ECO:0000256" key="8">
    <source>
        <dbReference type="ARBA" id="ARBA00072274"/>
    </source>
</evidence>
<gene>
    <name evidence="10 13" type="primary">grpE</name>
    <name evidence="13" type="ORF">NCTC12219_00193</name>
</gene>
<dbReference type="CDD" id="cd00446">
    <property type="entry name" value="GrpE"/>
    <property type="match status" value="1"/>
</dbReference>
<dbReference type="InterPro" id="IPR000740">
    <property type="entry name" value="GrpE"/>
</dbReference>
<evidence type="ECO:0000256" key="4">
    <source>
        <dbReference type="ARBA" id="ARBA00022490"/>
    </source>
</evidence>
<dbReference type="PRINTS" id="PR00773">
    <property type="entry name" value="GRPEPROTEIN"/>
</dbReference>
<comment type="function">
    <text evidence="7 10">Participates actively in the response to hyperosmotic and heat shock by preventing the aggregation of stress-denatured proteins, in association with DnaK and GrpE. It is the nucleotide exchange factor for DnaK and may function as a thermosensor. Unfolded proteins bind initially to DnaJ; upon interaction with the DnaJ-bound protein, DnaK hydrolyzes its bound ATP, resulting in the formation of a stable complex. GrpE releases ADP from DnaK; ATP binding to DnaK triggers the release of the substrate protein, thus completing the reaction cycle. Several rounds of ATP-dependent interactions between DnaJ, DnaK and GrpE are required for fully efficient folding.</text>
</comment>
<dbReference type="SUPFAM" id="SSF58014">
    <property type="entry name" value="Coiled-coil domain of nucleotide exchange factor GrpE"/>
    <property type="match status" value="1"/>
</dbReference>
<dbReference type="NCBIfam" id="NF010738">
    <property type="entry name" value="PRK14140.1"/>
    <property type="match status" value="1"/>
</dbReference>